<dbReference type="InterPro" id="IPR006175">
    <property type="entry name" value="YjgF/YER057c/UK114"/>
</dbReference>
<proteinExistence type="predicted"/>
<keyword evidence="2" id="KW-1185">Reference proteome</keyword>
<organism evidence="1 2">
    <name type="scientific">Adonisia turfae CCMR0081</name>
    <dbReference type="NCBI Taxonomy" id="2292702"/>
    <lineage>
        <taxon>Bacteria</taxon>
        <taxon>Bacillati</taxon>
        <taxon>Cyanobacteriota</taxon>
        <taxon>Adonisia</taxon>
        <taxon>Adonisia turfae</taxon>
    </lineage>
</organism>
<sequence>MARKNVSSGSPMEKPIGFSRAVRIANLISIAGTAPIGDDGSTACLGDVYGQTYCCLSIIHKAIQDAGGKLSDVIRTRVMLTDISRWEEAAKAHGEFFSEICPACTFVEVSRFIKEDWLVEIEVDCVVT</sequence>
<dbReference type="Gene3D" id="3.30.1330.40">
    <property type="entry name" value="RutC-like"/>
    <property type="match status" value="1"/>
</dbReference>
<protein>
    <submittedName>
        <fullName evidence="1">RidA family protein</fullName>
    </submittedName>
</protein>
<reference evidence="1 2" key="1">
    <citation type="journal article" date="2020" name="Microb. Ecol.">
        <title>Ecogenomics of the Marine Benthic Filamentous Cyanobacterium Adonisia.</title>
        <authorList>
            <person name="Walter J.M."/>
            <person name="Coutinho F.H."/>
            <person name="Leomil L."/>
            <person name="Hargreaves P.I."/>
            <person name="Campeao M.E."/>
            <person name="Vieira V.V."/>
            <person name="Silva B.S."/>
            <person name="Fistarol G.O."/>
            <person name="Salomon P.S."/>
            <person name="Sawabe T."/>
            <person name="Mino S."/>
            <person name="Hosokawa M."/>
            <person name="Miyashita H."/>
            <person name="Maruyama F."/>
            <person name="van Verk M.C."/>
            <person name="Dutilh B.E."/>
            <person name="Thompson C.C."/>
            <person name="Thompson F.L."/>
        </authorList>
    </citation>
    <scope>NUCLEOTIDE SEQUENCE [LARGE SCALE GENOMIC DNA]</scope>
    <source>
        <strain evidence="1 2">CCMR0081</strain>
    </source>
</reference>
<name>A0A6M0RIT2_9CYAN</name>
<dbReference type="InterPro" id="IPR035959">
    <property type="entry name" value="RutC-like_sf"/>
</dbReference>
<dbReference type="CDD" id="cd06154">
    <property type="entry name" value="YjgF_YER057c_UK114_like_6"/>
    <property type="match status" value="1"/>
</dbReference>
<dbReference type="AlphaFoldDB" id="A0A6M0RIT2"/>
<dbReference type="PANTHER" id="PTHR43857:SF1">
    <property type="entry name" value="YJGH FAMILY PROTEIN"/>
    <property type="match status" value="1"/>
</dbReference>
<gene>
    <name evidence="1" type="ORF">DXZ20_10425</name>
</gene>
<accession>A0A6M0RIT2</accession>
<evidence type="ECO:0000313" key="2">
    <source>
        <dbReference type="Proteomes" id="UP000481033"/>
    </source>
</evidence>
<dbReference type="Pfam" id="PF01042">
    <property type="entry name" value="Ribonuc_L-PSP"/>
    <property type="match status" value="1"/>
</dbReference>
<evidence type="ECO:0000313" key="1">
    <source>
        <dbReference type="EMBL" id="NEZ56079.1"/>
    </source>
</evidence>
<dbReference type="EMBL" id="QXHD01000004">
    <property type="protein sequence ID" value="NEZ56079.1"/>
    <property type="molecule type" value="Genomic_DNA"/>
</dbReference>
<dbReference type="Proteomes" id="UP000481033">
    <property type="component" value="Unassembled WGS sequence"/>
</dbReference>
<dbReference type="SUPFAM" id="SSF55298">
    <property type="entry name" value="YjgF-like"/>
    <property type="match status" value="1"/>
</dbReference>
<dbReference type="RefSeq" id="WP_163698007.1">
    <property type="nucleotide sequence ID" value="NZ_QXHD01000004.1"/>
</dbReference>
<comment type="caution">
    <text evidence="1">The sequence shown here is derived from an EMBL/GenBank/DDBJ whole genome shotgun (WGS) entry which is preliminary data.</text>
</comment>
<dbReference type="PANTHER" id="PTHR43857">
    <property type="entry name" value="BLR7761 PROTEIN"/>
    <property type="match status" value="1"/>
</dbReference>